<name>A0A815FTL6_9BILA</name>
<protein>
    <recommendedName>
        <fullName evidence="1">F-box domain-containing protein</fullName>
    </recommendedName>
</protein>
<comment type="caution">
    <text evidence="2">The sequence shown here is derived from an EMBL/GenBank/DDBJ whole genome shotgun (WGS) entry which is preliminary data.</text>
</comment>
<evidence type="ECO:0000313" key="3">
    <source>
        <dbReference type="EMBL" id="CAF4180294.1"/>
    </source>
</evidence>
<evidence type="ECO:0000313" key="2">
    <source>
        <dbReference type="EMBL" id="CAF1328562.1"/>
    </source>
</evidence>
<evidence type="ECO:0000313" key="4">
    <source>
        <dbReference type="Proteomes" id="UP000663829"/>
    </source>
</evidence>
<evidence type="ECO:0000259" key="1">
    <source>
        <dbReference type="PROSITE" id="PS50181"/>
    </source>
</evidence>
<dbReference type="AlphaFoldDB" id="A0A815FTL6"/>
<proteinExistence type="predicted"/>
<dbReference type="EMBL" id="CAJOBC010051800">
    <property type="protein sequence ID" value="CAF4180294.1"/>
    <property type="molecule type" value="Genomic_DNA"/>
</dbReference>
<feature type="non-terminal residue" evidence="2">
    <location>
        <position position="1"/>
    </location>
</feature>
<dbReference type="Proteomes" id="UP000681722">
    <property type="component" value="Unassembled WGS sequence"/>
</dbReference>
<organism evidence="2 4">
    <name type="scientific">Didymodactylos carnosus</name>
    <dbReference type="NCBI Taxonomy" id="1234261"/>
    <lineage>
        <taxon>Eukaryota</taxon>
        <taxon>Metazoa</taxon>
        <taxon>Spiralia</taxon>
        <taxon>Gnathifera</taxon>
        <taxon>Rotifera</taxon>
        <taxon>Eurotatoria</taxon>
        <taxon>Bdelloidea</taxon>
        <taxon>Philodinida</taxon>
        <taxon>Philodinidae</taxon>
        <taxon>Didymodactylos</taxon>
    </lineage>
</organism>
<dbReference type="PROSITE" id="PS50181">
    <property type="entry name" value="FBOX"/>
    <property type="match status" value="1"/>
</dbReference>
<dbReference type="SUPFAM" id="SSF52047">
    <property type="entry name" value="RNI-like"/>
    <property type="match status" value="1"/>
</dbReference>
<feature type="domain" description="F-box" evidence="1">
    <location>
        <begin position="9"/>
        <end position="59"/>
    </location>
</feature>
<dbReference type="Proteomes" id="UP000663829">
    <property type="component" value="Unassembled WGS sequence"/>
</dbReference>
<gene>
    <name evidence="2" type="ORF">GPM918_LOCUS29827</name>
    <name evidence="3" type="ORF">SRO942_LOCUS30420</name>
</gene>
<dbReference type="EMBL" id="CAJNOQ010013780">
    <property type="protein sequence ID" value="CAF1328562.1"/>
    <property type="molecule type" value="Genomic_DNA"/>
</dbReference>
<sequence length="378" mass="43234">SSIVFENMITTLEDLPDEVLLIILNNFSVATVHYAFDKLNARFNCILNDKYLRLTFDTKNIPDRLFYDFCDSVLLKYADRLVSLTLSKPIELFSSNSQIKFHQLEVLKIAGCSMSFSLLSVLKQLQNLCKLSKLFICVPLLESNSVCRMILCKNYLSQLKMFYIVFDSFISLNGANHILIIPNNLKHLSLQCDINDLLLVLKYSPKLEYLNVVTCGNIQTLTNNFVLELKYLKINIKNVSYVNLFNILNIVPNLNRFKLTGYVQDPDFFNGENLSGLIPLTLDNFQMIIKTGVEHQGSIDPNKISTVLNKDRCDWYSVQQKTDGLCLELSVRSIKKCRLLPTTDPTTIERHLPQPSTVKCIMKAFFVTVAVAIAYYLF</sequence>
<keyword evidence="4" id="KW-1185">Reference proteome</keyword>
<reference evidence="2" key="1">
    <citation type="submission" date="2021-02" db="EMBL/GenBank/DDBJ databases">
        <authorList>
            <person name="Nowell W R."/>
        </authorList>
    </citation>
    <scope>NUCLEOTIDE SEQUENCE</scope>
</reference>
<accession>A0A815FTL6</accession>
<dbReference type="InterPro" id="IPR001810">
    <property type="entry name" value="F-box_dom"/>
</dbReference>